<dbReference type="AlphaFoldDB" id="A0A5J5ACV0"/>
<dbReference type="Proteomes" id="UP000325577">
    <property type="component" value="Linkage Group LG21"/>
</dbReference>
<protein>
    <submittedName>
        <fullName evidence="1">Uncharacterized protein</fullName>
    </submittedName>
</protein>
<sequence length="77" mass="8434">MPKGCRLTTEGVFVARGKTMSVCIAANAYTDSDPFISALEFVLLGDSLYNSTDFGTYGIELGCKAQFWVQWTDHSIS</sequence>
<dbReference type="OrthoDB" id="1987341at2759"/>
<dbReference type="EMBL" id="CM018045">
    <property type="protein sequence ID" value="KAA8527576.1"/>
    <property type="molecule type" value="Genomic_DNA"/>
</dbReference>
<name>A0A5J5ACV0_9ASTE</name>
<accession>A0A5J5ACV0</accession>
<keyword evidence="2" id="KW-1185">Reference proteome</keyword>
<evidence type="ECO:0000313" key="1">
    <source>
        <dbReference type="EMBL" id="KAA8527576.1"/>
    </source>
</evidence>
<evidence type="ECO:0000313" key="2">
    <source>
        <dbReference type="Proteomes" id="UP000325577"/>
    </source>
</evidence>
<reference evidence="1 2" key="1">
    <citation type="submission" date="2019-09" db="EMBL/GenBank/DDBJ databases">
        <title>A chromosome-level genome assembly of the Chinese tupelo Nyssa sinensis.</title>
        <authorList>
            <person name="Yang X."/>
            <person name="Kang M."/>
            <person name="Yang Y."/>
            <person name="Xiong H."/>
            <person name="Wang M."/>
            <person name="Zhang Z."/>
            <person name="Wang Z."/>
            <person name="Wu H."/>
            <person name="Ma T."/>
            <person name="Liu J."/>
            <person name="Xi Z."/>
        </authorList>
    </citation>
    <scope>NUCLEOTIDE SEQUENCE [LARGE SCALE GENOMIC DNA]</scope>
    <source>
        <strain evidence="1">J267</strain>
        <tissue evidence="1">Leaf</tissue>
    </source>
</reference>
<proteinExistence type="predicted"/>
<gene>
    <name evidence="1" type="ORF">F0562_034709</name>
</gene>
<organism evidence="1 2">
    <name type="scientific">Nyssa sinensis</name>
    <dbReference type="NCBI Taxonomy" id="561372"/>
    <lineage>
        <taxon>Eukaryota</taxon>
        <taxon>Viridiplantae</taxon>
        <taxon>Streptophyta</taxon>
        <taxon>Embryophyta</taxon>
        <taxon>Tracheophyta</taxon>
        <taxon>Spermatophyta</taxon>
        <taxon>Magnoliopsida</taxon>
        <taxon>eudicotyledons</taxon>
        <taxon>Gunneridae</taxon>
        <taxon>Pentapetalae</taxon>
        <taxon>asterids</taxon>
        <taxon>Cornales</taxon>
        <taxon>Nyssaceae</taxon>
        <taxon>Nyssa</taxon>
    </lineage>
</organism>